<keyword evidence="3" id="KW-1185">Reference proteome</keyword>
<dbReference type="Gene3D" id="3.30.559.10">
    <property type="entry name" value="Chloramphenicol acetyltransferase-like domain"/>
    <property type="match status" value="2"/>
</dbReference>
<comment type="similarity">
    <text evidence="1">Belongs to the plant acyltransferase family.</text>
</comment>
<sequence length="436" mass="45175">MNGGVVVTMSAPVIVVPSELEPATLQYGDTVTLSSFDKCVVPFPVTALLVFDRPIHEPAETVKKALARALAHYRPIAGRLAAGADGEVCLACTDEGVTFVAASATCALGLEELATSAAVLKGLAVYYPGDICGDADPLLLVQVTEFSCGGFVVGVSWNHIVADGAGMGQFLEAFGELARGVSPPSVAPVRRWDDTLPGLPPSMVAAQKSTMSHEPQDLAYLDVTVPASLIGRIKAESGGTVYEAVTAVLWKCRTRAAMSSSSQGEVDSNPESLAPLAFPCNMRAHAGAGDGYYGNCVTVQTVPATRAAVAASSISDLVRLIRRAKEKAPDILSSSCSSSSVNGNGDGVAEEQPQLGWYDAVAVVSWHNLGFDAADFGSGAPARVMWYGERNVVPGCVVCPSGNGGKDDGVRVSSIFVKPEHVDAFLGELEGLAAST</sequence>
<dbReference type="AlphaFoldDB" id="A0A1E5VGS3"/>
<reference evidence="2 3" key="1">
    <citation type="submission" date="2016-09" db="EMBL/GenBank/DDBJ databases">
        <title>The draft genome of Dichanthelium oligosanthes: A C3 panicoid grass species.</title>
        <authorList>
            <person name="Studer A.J."/>
            <person name="Schnable J.C."/>
            <person name="Brutnell T.P."/>
        </authorList>
    </citation>
    <scope>NUCLEOTIDE SEQUENCE [LARGE SCALE GENOMIC DNA]</scope>
    <source>
        <strain evidence="3">cv. Kellogg 1175</strain>
        <tissue evidence="2">Leaf</tissue>
    </source>
</reference>
<proteinExistence type="inferred from homology"/>
<keyword evidence="2" id="KW-0808">Transferase</keyword>
<accession>A0A1E5VGS3</accession>
<protein>
    <submittedName>
        <fullName evidence="2">10-deacetylbaccatin III 10-O-acetyltransferase</fullName>
    </submittedName>
</protein>
<dbReference type="OrthoDB" id="656709at2759"/>
<dbReference type="Proteomes" id="UP000095767">
    <property type="component" value="Unassembled WGS sequence"/>
</dbReference>
<dbReference type="PANTHER" id="PTHR31147">
    <property type="entry name" value="ACYL TRANSFERASE 4"/>
    <property type="match status" value="1"/>
</dbReference>
<name>A0A1E5VGS3_9POAL</name>
<dbReference type="InterPro" id="IPR023213">
    <property type="entry name" value="CAT-like_dom_sf"/>
</dbReference>
<evidence type="ECO:0000256" key="1">
    <source>
        <dbReference type="ARBA" id="ARBA00009861"/>
    </source>
</evidence>
<dbReference type="InterPro" id="IPR050898">
    <property type="entry name" value="Plant_acyltransferase"/>
</dbReference>
<dbReference type="Pfam" id="PF02458">
    <property type="entry name" value="Transferase"/>
    <property type="match status" value="1"/>
</dbReference>
<organism evidence="2 3">
    <name type="scientific">Dichanthelium oligosanthes</name>
    <dbReference type="NCBI Taxonomy" id="888268"/>
    <lineage>
        <taxon>Eukaryota</taxon>
        <taxon>Viridiplantae</taxon>
        <taxon>Streptophyta</taxon>
        <taxon>Embryophyta</taxon>
        <taxon>Tracheophyta</taxon>
        <taxon>Spermatophyta</taxon>
        <taxon>Magnoliopsida</taxon>
        <taxon>Liliopsida</taxon>
        <taxon>Poales</taxon>
        <taxon>Poaceae</taxon>
        <taxon>PACMAD clade</taxon>
        <taxon>Panicoideae</taxon>
        <taxon>Panicodae</taxon>
        <taxon>Paniceae</taxon>
        <taxon>Dichantheliinae</taxon>
        <taxon>Dichanthelium</taxon>
    </lineage>
</organism>
<dbReference type="GO" id="GO:0016747">
    <property type="term" value="F:acyltransferase activity, transferring groups other than amino-acyl groups"/>
    <property type="evidence" value="ECO:0007669"/>
    <property type="project" value="UniProtKB-ARBA"/>
</dbReference>
<comment type="caution">
    <text evidence="2">The sequence shown here is derived from an EMBL/GenBank/DDBJ whole genome shotgun (WGS) entry which is preliminary data.</text>
</comment>
<dbReference type="EMBL" id="LWDX02040079">
    <property type="protein sequence ID" value="OEL24265.1"/>
    <property type="molecule type" value="Genomic_DNA"/>
</dbReference>
<evidence type="ECO:0000313" key="3">
    <source>
        <dbReference type="Proteomes" id="UP000095767"/>
    </source>
</evidence>
<evidence type="ECO:0000313" key="2">
    <source>
        <dbReference type="EMBL" id="OEL24265.1"/>
    </source>
</evidence>
<dbReference type="PANTHER" id="PTHR31147:SF55">
    <property type="entry name" value="HXXXD-TYPE ACYL-TRANSFERASE FAMILY PROTEIN"/>
    <property type="match status" value="1"/>
</dbReference>
<gene>
    <name evidence="2" type="ORF">BAE44_0014716</name>
</gene>